<feature type="region of interest" description="Disordered" evidence="1">
    <location>
        <begin position="32"/>
        <end position="59"/>
    </location>
</feature>
<feature type="compositionally biased region" description="Polar residues" evidence="1">
    <location>
        <begin position="43"/>
        <end position="56"/>
    </location>
</feature>
<sequence length="147" mass="16402">MYQGVLCSIASVYKRSVKADMRKVHGNETFSPLVKHIGGPGTSAESRPSTSTNENIIGSEETDKTANMVNCTKCDVLIPYGKMAAHQRTVTHKQNCDTIVLGDNIELIQTAFKNRIATYRIKHEHVTDLNSASVESFFSPLKKKFYY</sequence>
<dbReference type="AlphaFoldDB" id="A0AAV8WVG9"/>
<reference evidence="2" key="1">
    <citation type="journal article" date="2023" name="Insect Mol. Biol.">
        <title>Genome sequencing provides insights into the evolution of gene families encoding plant cell wall-degrading enzymes in longhorned beetles.</title>
        <authorList>
            <person name="Shin N.R."/>
            <person name="Okamura Y."/>
            <person name="Kirsch R."/>
            <person name="Pauchet Y."/>
        </authorList>
    </citation>
    <scope>NUCLEOTIDE SEQUENCE</scope>
    <source>
        <strain evidence="2">RBIC_L_NR</strain>
    </source>
</reference>
<evidence type="ECO:0000313" key="2">
    <source>
        <dbReference type="EMBL" id="KAJ8930162.1"/>
    </source>
</evidence>
<proteinExistence type="predicted"/>
<dbReference type="Proteomes" id="UP001162156">
    <property type="component" value="Unassembled WGS sequence"/>
</dbReference>
<name>A0AAV8WVG9_9CUCU</name>
<comment type="caution">
    <text evidence="2">The sequence shown here is derived from an EMBL/GenBank/DDBJ whole genome shotgun (WGS) entry which is preliminary data.</text>
</comment>
<keyword evidence="3" id="KW-1185">Reference proteome</keyword>
<evidence type="ECO:0000313" key="3">
    <source>
        <dbReference type="Proteomes" id="UP001162156"/>
    </source>
</evidence>
<evidence type="ECO:0008006" key="4">
    <source>
        <dbReference type="Google" id="ProtNLM"/>
    </source>
</evidence>
<organism evidence="2 3">
    <name type="scientific">Rhamnusium bicolor</name>
    <dbReference type="NCBI Taxonomy" id="1586634"/>
    <lineage>
        <taxon>Eukaryota</taxon>
        <taxon>Metazoa</taxon>
        <taxon>Ecdysozoa</taxon>
        <taxon>Arthropoda</taxon>
        <taxon>Hexapoda</taxon>
        <taxon>Insecta</taxon>
        <taxon>Pterygota</taxon>
        <taxon>Neoptera</taxon>
        <taxon>Endopterygota</taxon>
        <taxon>Coleoptera</taxon>
        <taxon>Polyphaga</taxon>
        <taxon>Cucujiformia</taxon>
        <taxon>Chrysomeloidea</taxon>
        <taxon>Cerambycidae</taxon>
        <taxon>Lepturinae</taxon>
        <taxon>Rhagiini</taxon>
        <taxon>Rhamnusium</taxon>
    </lineage>
</organism>
<evidence type="ECO:0000256" key="1">
    <source>
        <dbReference type="SAM" id="MobiDB-lite"/>
    </source>
</evidence>
<dbReference type="EMBL" id="JANEYF010004755">
    <property type="protein sequence ID" value="KAJ8930162.1"/>
    <property type="molecule type" value="Genomic_DNA"/>
</dbReference>
<protein>
    <recommendedName>
        <fullName evidence="4">C2H2-type domain-containing protein</fullName>
    </recommendedName>
</protein>
<accession>A0AAV8WVG9</accession>
<gene>
    <name evidence="2" type="ORF">NQ314_017058</name>
</gene>